<sequence length="245" mass="27669">MWNPEAYCVIVLDALYDANDDRIYRRMCCSGARLSDADLPDLLDRECILQHRLSEKLYKVELAAIPSVITYNHRNIRRGATVIVKGLEHFGYAIDLLGRSFNGNPLINEAGIMVTLGANPGILVLRSDKKSTYQHPTLIIPCSHERQHVRFMCYACTDADFRVSKGALERLERDISSYWDSHEIPEVTVRIGGRLSVTIKPRVSSRSCTLLLTIREACDELDNLASMPQAPRVTFDQEGEMQIVS</sequence>
<proteinExistence type="predicted"/>
<name>A0A420YK11_9PEZI</name>
<comment type="caution">
    <text evidence="1">The sequence shown here is derived from an EMBL/GenBank/DDBJ whole genome shotgun (WGS) entry which is preliminary data.</text>
</comment>
<evidence type="ECO:0000313" key="1">
    <source>
        <dbReference type="EMBL" id="RKU48212.1"/>
    </source>
</evidence>
<dbReference type="Proteomes" id="UP000275385">
    <property type="component" value="Unassembled WGS sequence"/>
</dbReference>
<evidence type="ECO:0000313" key="2">
    <source>
        <dbReference type="Proteomes" id="UP000275385"/>
    </source>
</evidence>
<gene>
    <name evidence="1" type="ORF">DL546_002165</name>
</gene>
<protein>
    <submittedName>
        <fullName evidence="1">Uncharacterized protein</fullName>
    </submittedName>
</protein>
<dbReference type="AlphaFoldDB" id="A0A420YK11"/>
<dbReference type="EMBL" id="QVQW01000005">
    <property type="protein sequence ID" value="RKU48212.1"/>
    <property type="molecule type" value="Genomic_DNA"/>
</dbReference>
<keyword evidence="2" id="KW-1185">Reference proteome</keyword>
<organism evidence="1 2">
    <name type="scientific">Coniochaeta pulveracea</name>
    <dbReference type="NCBI Taxonomy" id="177199"/>
    <lineage>
        <taxon>Eukaryota</taxon>
        <taxon>Fungi</taxon>
        <taxon>Dikarya</taxon>
        <taxon>Ascomycota</taxon>
        <taxon>Pezizomycotina</taxon>
        <taxon>Sordariomycetes</taxon>
        <taxon>Sordariomycetidae</taxon>
        <taxon>Coniochaetales</taxon>
        <taxon>Coniochaetaceae</taxon>
        <taxon>Coniochaeta</taxon>
    </lineage>
</organism>
<accession>A0A420YK11</accession>
<reference evidence="1 2" key="1">
    <citation type="submission" date="2018-08" db="EMBL/GenBank/DDBJ databases">
        <title>Draft genome of the lignicolous fungus Coniochaeta pulveracea.</title>
        <authorList>
            <person name="Borstlap C.J."/>
            <person name="De Witt R.N."/>
            <person name="Botha A."/>
            <person name="Volschenk H."/>
        </authorList>
    </citation>
    <scope>NUCLEOTIDE SEQUENCE [LARGE SCALE GENOMIC DNA]</scope>
    <source>
        <strain evidence="1 2">CAB683</strain>
    </source>
</reference>